<accession>A0ABV8CGA9</accession>
<evidence type="ECO:0000313" key="2">
    <source>
        <dbReference type="Proteomes" id="UP001595758"/>
    </source>
</evidence>
<evidence type="ECO:0000313" key="1">
    <source>
        <dbReference type="EMBL" id="MFC3909031.1"/>
    </source>
</evidence>
<name>A0ABV8CGA9_9GAMM</name>
<comment type="caution">
    <text evidence="1">The sequence shown here is derived from an EMBL/GenBank/DDBJ whole genome shotgun (WGS) entry which is preliminary data.</text>
</comment>
<dbReference type="RefSeq" id="WP_382342870.1">
    <property type="nucleotide sequence ID" value="NZ_JBHSAB010000019.1"/>
</dbReference>
<dbReference type="EMBL" id="JBHSAB010000019">
    <property type="protein sequence ID" value="MFC3909031.1"/>
    <property type="molecule type" value="Genomic_DNA"/>
</dbReference>
<reference evidence="2" key="1">
    <citation type="journal article" date="2019" name="Int. J. Syst. Evol. Microbiol.">
        <title>The Global Catalogue of Microorganisms (GCM) 10K type strain sequencing project: providing services to taxonomists for standard genome sequencing and annotation.</title>
        <authorList>
            <consortium name="The Broad Institute Genomics Platform"/>
            <consortium name="The Broad Institute Genome Sequencing Center for Infectious Disease"/>
            <person name="Wu L."/>
            <person name="Ma J."/>
        </authorList>
    </citation>
    <scope>NUCLEOTIDE SEQUENCE [LARGE SCALE GENOMIC DNA]</scope>
    <source>
        <strain evidence="2">CCUG 59858</strain>
    </source>
</reference>
<dbReference type="PANTHER" id="PTHR37807:SF3">
    <property type="entry name" value="OS07G0160300 PROTEIN"/>
    <property type="match status" value="1"/>
</dbReference>
<gene>
    <name evidence="1" type="ORF">ACFORL_08090</name>
</gene>
<proteinExistence type="predicted"/>
<dbReference type="Proteomes" id="UP001595758">
    <property type="component" value="Unassembled WGS sequence"/>
</dbReference>
<sequence>MKEPLLIILGGLPGTGKTTLAKELAKQLHAVYLRVDTIEQTIKHFNNGLVGPEGYLISYAVAKENLQLGLNVVADSVNSIEVTRNDWREVANSIGIKFLEIEIICSDLLEHQKRVETRAPDIHGHLLPTWDEVKTRNYEKWDPISLCVDTAQSSIDEAVKKIMVHIKQLT</sequence>
<dbReference type="InterPro" id="IPR027417">
    <property type="entry name" value="P-loop_NTPase"/>
</dbReference>
<keyword evidence="2" id="KW-1185">Reference proteome</keyword>
<organism evidence="1 2">
    <name type="scientific">Legionella dresdenensis</name>
    <dbReference type="NCBI Taxonomy" id="450200"/>
    <lineage>
        <taxon>Bacteria</taxon>
        <taxon>Pseudomonadati</taxon>
        <taxon>Pseudomonadota</taxon>
        <taxon>Gammaproteobacteria</taxon>
        <taxon>Legionellales</taxon>
        <taxon>Legionellaceae</taxon>
        <taxon>Legionella</taxon>
    </lineage>
</organism>
<dbReference type="Pfam" id="PF13671">
    <property type="entry name" value="AAA_33"/>
    <property type="match status" value="1"/>
</dbReference>
<dbReference type="SUPFAM" id="SSF52540">
    <property type="entry name" value="P-loop containing nucleoside triphosphate hydrolases"/>
    <property type="match status" value="1"/>
</dbReference>
<dbReference type="PANTHER" id="PTHR37807">
    <property type="entry name" value="OS07G0160300 PROTEIN"/>
    <property type="match status" value="1"/>
</dbReference>
<protein>
    <submittedName>
        <fullName evidence="1">AAA family ATPase</fullName>
    </submittedName>
</protein>
<dbReference type="Gene3D" id="3.40.50.300">
    <property type="entry name" value="P-loop containing nucleotide triphosphate hydrolases"/>
    <property type="match status" value="1"/>
</dbReference>